<evidence type="ECO:0000259" key="2">
    <source>
        <dbReference type="Pfam" id="PF18569"/>
    </source>
</evidence>
<dbReference type="Pfam" id="PF18569">
    <property type="entry name" value="Thioredoxin_16"/>
    <property type="match status" value="1"/>
</dbReference>
<evidence type="ECO:0000313" key="5">
    <source>
        <dbReference type="WBParaSite" id="HDID_0000263601-mRNA-1"/>
    </source>
</evidence>
<feature type="domain" description="AIMP2 thioredoxin-like" evidence="2">
    <location>
        <begin position="200"/>
        <end position="276"/>
    </location>
</feature>
<feature type="region of interest" description="Disordered" evidence="1">
    <location>
        <begin position="151"/>
        <end position="184"/>
    </location>
</feature>
<dbReference type="AlphaFoldDB" id="A0A0R3SD96"/>
<dbReference type="Proteomes" id="UP000274504">
    <property type="component" value="Unassembled WGS sequence"/>
</dbReference>
<dbReference type="EMBL" id="UYSG01000675">
    <property type="protein sequence ID" value="VDL20498.1"/>
    <property type="molecule type" value="Genomic_DNA"/>
</dbReference>
<reference evidence="5" key="1">
    <citation type="submission" date="2017-02" db="UniProtKB">
        <authorList>
            <consortium name="WormBaseParasite"/>
        </authorList>
    </citation>
    <scope>IDENTIFICATION</scope>
</reference>
<protein>
    <submittedName>
        <fullName evidence="5">Thioredoxin_16 domain-containing protein</fullName>
    </submittedName>
</protein>
<evidence type="ECO:0000313" key="3">
    <source>
        <dbReference type="EMBL" id="VDL20498.1"/>
    </source>
</evidence>
<evidence type="ECO:0000256" key="1">
    <source>
        <dbReference type="SAM" id="MobiDB-lite"/>
    </source>
</evidence>
<gene>
    <name evidence="3" type="ORF">HDID_LOCUS2637</name>
</gene>
<sequence>MYKIDPIITFKEGNFAHTERMYKLEPVFPLNFRDSSSQSGNSLDTFIVKKSKAQSKLGLALEALQSSKGDQEVSQVESEQKVEFESVSHVEPNNEMLLDKYIVRKTGPVSKLGKHLHNVSKQDNVSPALVNRLHELERTIDAYLSPMSLDKSVPSTVPKPGSDAPTAKKQSKSDHSNEKSENSSIFTPAVTLPPQSAQNFIDLAVHCDPTCPPFALLAYSQMLLFSGQNVSVQFYRHSSLTSVPKYLTPLEHFFAGKPRSSTSDFLLSIIWRPCSFGCMAIGNPFRDLPLYGESIILMSLARLSSDFSKTFENLSLIESVVSGKDEKALVDCVSKIAKGSEEYFSVDEIYLFLSSARSGLSSVIQKSSKAWFDRCMVNDSLAGALKVIDLCQ</sequence>
<dbReference type="WBParaSite" id="HDID_0000263601-mRNA-1">
    <property type="protein sequence ID" value="HDID_0000263601-mRNA-1"/>
    <property type="gene ID" value="HDID_0000263601"/>
</dbReference>
<evidence type="ECO:0000313" key="4">
    <source>
        <dbReference type="Proteomes" id="UP000274504"/>
    </source>
</evidence>
<dbReference type="InterPro" id="IPR041503">
    <property type="entry name" value="AIMP2_thioredoxin"/>
</dbReference>
<reference evidence="3 4" key="2">
    <citation type="submission" date="2018-11" db="EMBL/GenBank/DDBJ databases">
        <authorList>
            <consortium name="Pathogen Informatics"/>
        </authorList>
    </citation>
    <scope>NUCLEOTIDE SEQUENCE [LARGE SCALE GENOMIC DNA]</scope>
</reference>
<proteinExistence type="predicted"/>
<dbReference type="OrthoDB" id="6261826at2759"/>
<feature type="compositionally biased region" description="Basic and acidic residues" evidence="1">
    <location>
        <begin position="171"/>
        <end position="181"/>
    </location>
</feature>
<accession>A0A0R3SD96</accession>
<dbReference type="Gene3D" id="1.20.1050.130">
    <property type="match status" value="1"/>
</dbReference>
<name>A0A0R3SD96_HYMDI</name>
<organism evidence="5">
    <name type="scientific">Hymenolepis diminuta</name>
    <name type="common">Rat tapeworm</name>
    <dbReference type="NCBI Taxonomy" id="6216"/>
    <lineage>
        <taxon>Eukaryota</taxon>
        <taxon>Metazoa</taxon>
        <taxon>Spiralia</taxon>
        <taxon>Lophotrochozoa</taxon>
        <taxon>Platyhelminthes</taxon>
        <taxon>Cestoda</taxon>
        <taxon>Eucestoda</taxon>
        <taxon>Cyclophyllidea</taxon>
        <taxon>Hymenolepididae</taxon>
        <taxon>Hymenolepis</taxon>
    </lineage>
</organism>